<name>A0A9E3HET3_9NOST</name>
<evidence type="ECO:0000259" key="2">
    <source>
        <dbReference type="Pfam" id="PF03432"/>
    </source>
</evidence>
<organism evidence="3 4">
    <name type="scientific">Pelatocladus maniniholoensis HA4357-MV3</name>
    <dbReference type="NCBI Taxonomy" id="1117104"/>
    <lineage>
        <taxon>Bacteria</taxon>
        <taxon>Bacillati</taxon>
        <taxon>Cyanobacteriota</taxon>
        <taxon>Cyanophyceae</taxon>
        <taxon>Nostocales</taxon>
        <taxon>Nostocaceae</taxon>
        <taxon>Pelatocladus</taxon>
    </lineage>
</organism>
<feature type="domain" description="MobA/VirD2-like nuclease" evidence="2">
    <location>
        <begin position="17"/>
        <end position="142"/>
    </location>
</feature>
<proteinExistence type="predicted"/>
<dbReference type="EMBL" id="JAHHHW010000156">
    <property type="protein sequence ID" value="MBW4435230.1"/>
    <property type="molecule type" value="Genomic_DNA"/>
</dbReference>
<comment type="caution">
    <text evidence="3">The sequence shown here is derived from an EMBL/GenBank/DDBJ whole genome shotgun (WGS) entry which is preliminary data.</text>
</comment>
<dbReference type="Pfam" id="PF03432">
    <property type="entry name" value="Relaxase"/>
    <property type="match status" value="1"/>
</dbReference>
<dbReference type="InterPro" id="IPR005094">
    <property type="entry name" value="Endonuclease_MobA/VirD2"/>
</dbReference>
<gene>
    <name evidence="3" type="ORF">KME28_26840</name>
</gene>
<protein>
    <submittedName>
        <fullName evidence="3">Relaxase/mobilization nuclease domain-containing protein</fullName>
    </submittedName>
</protein>
<evidence type="ECO:0000256" key="1">
    <source>
        <dbReference type="SAM" id="MobiDB-lite"/>
    </source>
</evidence>
<feature type="region of interest" description="Disordered" evidence="1">
    <location>
        <begin position="303"/>
        <end position="322"/>
    </location>
</feature>
<reference evidence="3" key="2">
    <citation type="journal article" date="2022" name="Microbiol. Resour. Announc.">
        <title>Metagenome Sequencing to Explore Phylogenomics of Terrestrial Cyanobacteria.</title>
        <authorList>
            <person name="Ward R.D."/>
            <person name="Stajich J.E."/>
            <person name="Johansen J.R."/>
            <person name="Huntemann M."/>
            <person name="Clum A."/>
            <person name="Foster B."/>
            <person name="Foster B."/>
            <person name="Roux S."/>
            <person name="Palaniappan K."/>
            <person name="Varghese N."/>
            <person name="Mukherjee S."/>
            <person name="Reddy T.B.K."/>
            <person name="Daum C."/>
            <person name="Copeland A."/>
            <person name="Chen I.A."/>
            <person name="Ivanova N.N."/>
            <person name="Kyrpides N.C."/>
            <person name="Shapiro N."/>
            <person name="Eloe-Fadrosh E.A."/>
            <person name="Pietrasiak N."/>
        </authorList>
    </citation>
    <scope>NUCLEOTIDE SEQUENCE</scope>
    <source>
        <strain evidence="3">HA4357-MV3</strain>
    </source>
</reference>
<accession>A0A9E3HET3</accession>
<evidence type="ECO:0000313" key="4">
    <source>
        <dbReference type="Proteomes" id="UP000813215"/>
    </source>
</evidence>
<dbReference type="AlphaFoldDB" id="A0A9E3HET3"/>
<evidence type="ECO:0000313" key="3">
    <source>
        <dbReference type="EMBL" id="MBW4435230.1"/>
    </source>
</evidence>
<reference evidence="3" key="1">
    <citation type="submission" date="2021-05" db="EMBL/GenBank/DDBJ databases">
        <authorList>
            <person name="Pietrasiak N."/>
            <person name="Ward R."/>
            <person name="Stajich J.E."/>
            <person name="Kurbessoian T."/>
        </authorList>
    </citation>
    <scope>NUCLEOTIDE SEQUENCE</scope>
    <source>
        <strain evidence="3">HA4357-MV3</strain>
    </source>
</reference>
<dbReference type="Proteomes" id="UP000813215">
    <property type="component" value="Unassembled WGS sequence"/>
</dbReference>
<sequence length="352" mass="39558">MIGKIKKGKSFAGLTKYILEKEEAELLCTNLAGETPQDFYRQLAATRQLNPRVESPVSHISLSFALGERPNQQQLQEIVEGTLLGMGFDNCLYFAATHNDRNHFHLHIAASRINIDGECVSDWWDKRRLEKVLRNLESQFNLTSVPCSWEVDHTAPSTGQKRRMMRERQEFELRLRNKPSSYSAVEKIQDAINTTIQPEMTMTQFLEKLQTAGVETKVKVTKEGIIQGISYSTDGVAFQARKLGRNGKACTLKGLLARGIDFDLEGDVLALVQRATSNSQDDKQTSINTLIAKIQNHPQNLSMYTSDSHGHNVAQKSQSANVSNLSNSQQQNCILKSQVNYLKHHKGAELDL</sequence>